<dbReference type="PANTHER" id="PTHR22876">
    <property type="entry name" value="ZGC:101016"/>
    <property type="match status" value="1"/>
</dbReference>
<keyword evidence="3" id="KW-1185">Reference proteome</keyword>
<dbReference type="InterPro" id="IPR019351">
    <property type="entry name" value="DUF2039"/>
</dbReference>
<comment type="caution">
    <text evidence="2">The sequence shown here is derived from an EMBL/GenBank/DDBJ whole genome shotgun (WGS) entry which is preliminary data.</text>
</comment>
<evidence type="ECO:0000256" key="1">
    <source>
        <dbReference type="SAM" id="MobiDB-lite"/>
    </source>
</evidence>
<feature type="compositionally biased region" description="Basic and acidic residues" evidence="1">
    <location>
        <begin position="201"/>
        <end position="210"/>
    </location>
</feature>
<dbReference type="OMA" id="NIAFIFI"/>
<dbReference type="PANTHER" id="PTHR22876:SF5">
    <property type="entry name" value="CHROMOSOME 9 OPEN READING FRAME 85"/>
    <property type="match status" value="1"/>
</dbReference>
<gene>
    <name evidence="2" type="ORF">FNF29_08282</name>
</gene>
<dbReference type="EMBL" id="VLTN01000104">
    <property type="protein sequence ID" value="KAA0146046.1"/>
    <property type="molecule type" value="Genomic_DNA"/>
</dbReference>
<organism evidence="2 3">
    <name type="scientific">Cafeteria roenbergensis</name>
    <name type="common">Marine flagellate</name>
    <dbReference type="NCBI Taxonomy" id="33653"/>
    <lineage>
        <taxon>Eukaryota</taxon>
        <taxon>Sar</taxon>
        <taxon>Stramenopiles</taxon>
        <taxon>Bigyra</taxon>
        <taxon>Opalozoa</taxon>
        <taxon>Bicosoecida</taxon>
        <taxon>Cafeteriaceae</taxon>
        <taxon>Cafeteria</taxon>
    </lineage>
</organism>
<proteinExistence type="predicted"/>
<protein>
    <submittedName>
        <fullName evidence="2">Uncharacterized protein</fullName>
    </submittedName>
</protein>
<dbReference type="Pfam" id="PF10217">
    <property type="entry name" value="DUF2039"/>
    <property type="match status" value="1"/>
</dbReference>
<reference evidence="2 3" key="1">
    <citation type="submission" date="2019-07" db="EMBL/GenBank/DDBJ databases">
        <title>Genomes of Cafeteria roenbergensis.</title>
        <authorList>
            <person name="Fischer M.G."/>
            <person name="Hackl T."/>
            <person name="Roman M."/>
        </authorList>
    </citation>
    <scope>NUCLEOTIDE SEQUENCE [LARGE SCALE GENOMIC DNA]</scope>
    <source>
        <strain evidence="2 3">BVI</strain>
    </source>
</reference>
<accession>A0A5A8BZC0</accession>
<evidence type="ECO:0000313" key="3">
    <source>
        <dbReference type="Proteomes" id="UP000323011"/>
    </source>
</evidence>
<sequence>MPRRQGASGRVPAHQNTHKFHHNANSKYTKTVLAISNTGVCRRCYEQIEWRKRYRKYKPLKTPGKCTKCSERTVLRAYHTLCAACGERKGFCCKCQGPIDAELTPKDGGAARAAGEEEGGDDVKGDAEAHGLEAETAPESGAGAAAAAAASSGASEAMLPTGGYATKPQAIQDAEAELEDLYASSCGLRERKRRSRIRVLERQLGQREEAASYAADAIAEEDAATVDEADGGSEGDAEEGDAEEGDAEEGAGEEAAGAEADEADEGEASTAGGPSE</sequence>
<name>A0A5A8BZC0_CAFRO</name>
<feature type="region of interest" description="Disordered" evidence="1">
    <location>
        <begin position="104"/>
        <end position="126"/>
    </location>
</feature>
<dbReference type="Proteomes" id="UP000323011">
    <property type="component" value="Unassembled WGS sequence"/>
</dbReference>
<dbReference type="AlphaFoldDB" id="A0A5A8BZC0"/>
<feature type="region of interest" description="Disordered" evidence="1">
    <location>
        <begin position="201"/>
        <end position="276"/>
    </location>
</feature>
<evidence type="ECO:0000313" key="2">
    <source>
        <dbReference type="EMBL" id="KAA0146046.1"/>
    </source>
</evidence>
<feature type="compositionally biased region" description="Acidic residues" evidence="1">
    <location>
        <begin position="218"/>
        <end position="252"/>
    </location>
</feature>